<organism evidence="1 2">
    <name type="scientific">Maribrevibacterium harenarium</name>
    <dbReference type="NCBI Taxonomy" id="2589817"/>
    <lineage>
        <taxon>Bacteria</taxon>
        <taxon>Pseudomonadati</taxon>
        <taxon>Pseudomonadota</taxon>
        <taxon>Gammaproteobacteria</taxon>
        <taxon>Oceanospirillales</taxon>
        <taxon>Oceanospirillaceae</taxon>
        <taxon>Maribrevibacterium</taxon>
    </lineage>
</organism>
<keyword evidence="2" id="KW-1185">Reference proteome</keyword>
<gene>
    <name evidence="1" type="ORF">FJM67_09775</name>
</gene>
<dbReference type="OrthoDB" id="378654at2"/>
<reference evidence="1 2" key="1">
    <citation type="submission" date="2019-06" db="EMBL/GenBank/DDBJ databases">
        <title>A novel bacterium of genus Marinomonas, isolated from coastal sand.</title>
        <authorList>
            <person name="Huang H."/>
            <person name="Mo K."/>
            <person name="Hu Y."/>
        </authorList>
    </citation>
    <scope>NUCLEOTIDE SEQUENCE [LARGE SCALE GENOMIC DNA]</scope>
    <source>
        <strain evidence="1 2">HB171799</strain>
    </source>
</reference>
<dbReference type="RefSeq" id="WP_140588852.1">
    <property type="nucleotide sequence ID" value="NZ_VFRR01000016.1"/>
</dbReference>
<accession>A0A501WSI4</accession>
<sequence length="288" mass="33870">MQQLLADLLWLLEERELIWADSSLLPYRHQDWRSRYDELVTRPDPLVQWMAQAKSHFLGVYAERLFSFALRHFYQLEILAEHHQLHQDGVTLGEVDALVRLPDGQIMQIEFATKFYLHRPDLAPHDWIGPNKNDSLFKKVSHARLHQLQILNTLPGRAWLSDLSQTVNYRANLMVFGRRFWHLDSAKCNEMYHLLGQDSASNGYWARLSELADLPFELHGDVAIKPNWLAFEASNELKIKINFAYLKTLTDQFLRDSRPLLYRINIENDGNMTERQTGSWLFIVPDTW</sequence>
<dbReference type="EMBL" id="VFRR01000016">
    <property type="protein sequence ID" value="TPE51320.1"/>
    <property type="molecule type" value="Genomic_DNA"/>
</dbReference>
<proteinExistence type="predicted"/>
<dbReference type="Pfam" id="PF08907">
    <property type="entry name" value="DUF1853"/>
    <property type="match status" value="1"/>
</dbReference>
<dbReference type="Proteomes" id="UP000315901">
    <property type="component" value="Unassembled WGS sequence"/>
</dbReference>
<name>A0A501WSI4_9GAMM</name>
<protein>
    <submittedName>
        <fullName evidence="1">DUF1853 family protein</fullName>
    </submittedName>
</protein>
<evidence type="ECO:0000313" key="2">
    <source>
        <dbReference type="Proteomes" id="UP000315901"/>
    </source>
</evidence>
<comment type="caution">
    <text evidence="1">The sequence shown here is derived from an EMBL/GenBank/DDBJ whole genome shotgun (WGS) entry which is preliminary data.</text>
</comment>
<dbReference type="AlphaFoldDB" id="A0A501WSI4"/>
<evidence type="ECO:0000313" key="1">
    <source>
        <dbReference type="EMBL" id="TPE51320.1"/>
    </source>
</evidence>
<dbReference type="InterPro" id="IPR015003">
    <property type="entry name" value="DUF1853"/>
</dbReference>